<dbReference type="Proteomes" id="UP000322000">
    <property type="component" value="Chromosome 22"/>
</dbReference>
<evidence type="ECO:0000313" key="6">
    <source>
        <dbReference type="RefSeq" id="XP_026742841.1"/>
    </source>
</evidence>
<dbReference type="InterPro" id="IPR020904">
    <property type="entry name" value="Sc_DH/Rdtase_CS"/>
</dbReference>
<evidence type="ECO:0000313" key="5">
    <source>
        <dbReference type="RefSeq" id="XP_026742459.1"/>
    </source>
</evidence>
<dbReference type="SUPFAM" id="SSF51735">
    <property type="entry name" value="NAD(P)-binding Rossmann-fold domains"/>
    <property type="match status" value="1"/>
</dbReference>
<dbReference type="GO" id="GO:0016616">
    <property type="term" value="F:oxidoreductase activity, acting on the CH-OH group of donors, NAD or NADP as acceptor"/>
    <property type="evidence" value="ECO:0007669"/>
    <property type="project" value="TreeGrafter"/>
</dbReference>
<dbReference type="PANTHER" id="PTHR44229">
    <property type="entry name" value="15-HYDROXYPROSTAGLANDIN DEHYDROGENASE [NAD(+)]"/>
    <property type="match status" value="1"/>
</dbReference>
<evidence type="ECO:0000313" key="4">
    <source>
        <dbReference type="Proteomes" id="UP000322000"/>
    </source>
</evidence>
<gene>
    <name evidence="6" type="primary">LOC113504631</name>
    <name evidence="5" type="synonym">LOC113504402</name>
</gene>
<dbReference type="PANTHER" id="PTHR44229:SF8">
    <property type="entry name" value="ALCOHOL DEHYDROGENASE-RELATED"/>
    <property type="match status" value="1"/>
</dbReference>
<name>A0A7E5WRQ5_TRINI</name>
<keyword evidence="4" id="KW-1185">Reference proteome</keyword>
<dbReference type="AlphaFoldDB" id="A0A7E5WRQ5"/>
<evidence type="ECO:0000256" key="1">
    <source>
        <dbReference type="ARBA" id="ARBA00006484"/>
    </source>
</evidence>
<organism evidence="4 6">
    <name type="scientific">Trichoplusia ni</name>
    <name type="common">Cabbage looper</name>
    <dbReference type="NCBI Taxonomy" id="7111"/>
    <lineage>
        <taxon>Eukaryota</taxon>
        <taxon>Metazoa</taxon>
        <taxon>Ecdysozoa</taxon>
        <taxon>Arthropoda</taxon>
        <taxon>Hexapoda</taxon>
        <taxon>Insecta</taxon>
        <taxon>Pterygota</taxon>
        <taxon>Neoptera</taxon>
        <taxon>Endopterygota</taxon>
        <taxon>Lepidoptera</taxon>
        <taxon>Glossata</taxon>
        <taxon>Ditrysia</taxon>
        <taxon>Noctuoidea</taxon>
        <taxon>Noctuidae</taxon>
        <taxon>Plusiinae</taxon>
        <taxon>Trichoplusia</taxon>
    </lineage>
</organism>
<dbReference type="Gene3D" id="3.40.50.720">
    <property type="entry name" value="NAD(P)-binding Rossmann-like Domain"/>
    <property type="match status" value="1"/>
</dbReference>
<dbReference type="Pfam" id="PF00106">
    <property type="entry name" value="adh_short"/>
    <property type="match status" value="1"/>
</dbReference>
<dbReference type="PRINTS" id="PR00080">
    <property type="entry name" value="SDRFAMILY"/>
</dbReference>
<accession>A0A7E5WRQ5</accession>
<evidence type="ECO:0000256" key="2">
    <source>
        <dbReference type="ARBA" id="ARBA00023002"/>
    </source>
</evidence>
<dbReference type="RefSeq" id="XP_026742841.1">
    <property type="nucleotide sequence ID" value="XM_026887040.1"/>
</dbReference>
<dbReference type="RefSeq" id="XP_026742459.1">
    <property type="nucleotide sequence ID" value="XM_026886658.1"/>
</dbReference>
<evidence type="ECO:0000256" key="3">
    <source>
        <dbReference type="RuleBase" id="RU000363"/>
    </source>
</evidence>
<keyword evidence="2" id="KW-0560">Oxidoreductase</keyword>
<dbReference type="PRINTS" id="PR00081">
    <property type="entry name" value="GDHRDH"/>
</dbReference>
<sequence>MHEIQDKVCFVTGAAAGIGAVIVRAFLDEGARHVAALDIDTSNGQALQQDLTNKYGEGKVRFHKCDVTTNEIDAVYDNVVNDFGYIDVVVNCAGIMNDRPNAYVKEIEINVTALIRSSFKAFELMRKDHGGRGGTIINISSIVGLFQAHLLPVYTATKSAVLQFSNCLGMDPHASRSGVRVLTLCFGCTDTSLFSLSKMGAFDKETDELLVGSLGKLPMQKIESAVAGLLTAYREGASASTWLVTSDRPAEDITGNISKAYGIMSQGVFS</sequence>
<dbReference type="InterPro" id="IPR036291">
    <property type="entry name" value="NAD(P)-bd_dom_sf"/>
</dbReference>
<dbReference type="PROSITE" id="PS00061">
    <property type="entry name" value="ADH_SHORT"/>
    <property type="match status" value="1"/>
</dbReference>
<dbReference type="InterPro" id="IPR002347">
    <property type="entry name" value="SDR_fam"/>
</dbReference>
<dbReference type="GeneID" id="113504631"/>
<reference evidence="5 6" key="1">
    <citation type="submission" date="2025-04" db="UniProtKB">
        <authorList>
            <consortium name="RefSeq"/>
        </authorList>
    </citation>
    <scope>IDENTIFICATION</scope>
</reference>
<dbReference type="OrthoDB" id="417891at2759"/>
<dbReference type="KEGG" id="tnl:113504402"/>
<protein>
    <submittedName>
        <fullName evidence="5 6">15-hydroxyprostaglandin dehydrogenase [NAD(+)]-like</fullName>
    </submittedName>
</protein>
<dbReference type="GO" id="GO:0005737">
    <property type="term" value="C:cytoplasm"/>
    <property type="evidence" value="ECO:0007669"/>
    <property type="project" value="TreeGrafter"/>
</dbReference>
<dbReference type="KEGG" id="tnl:113504631"/>
<comment type="similarity">
    <text evidence="1 3">Belongs to the short-chain dehydrogenases/reductases (SDR) family.</text>
</comment>
<proteinExistence type="inferred from homology"/>